<keyword evidence="9" id="KW-1185">Reference proteome</keyword>
<organism evidence="8 9">
    <name type="scientific">Streptomyces anatolicus</name>
    <dbReference type="NCBI Taxonomy" id="2675858"/>
    <lineage>
        <taxon>Bacteria</taxon>
        <taxon>Bacillati</taxon>
        <taxon>Actinomycetota</taxon>
        <taxon>Actinomycetes</taxon>
        <taxon>Kitasatosporales</taxon>
        <taxon>Streptomycetaceae</taxon>
        <taxon>Streptomyces</taxon>
    </lineage>
</organism>
<feature type="transmembrane region" description="Helical" evidence="7">
    <location>
        <begin position="60"/>
        <end position="81"/>
    </location>
</feature>
<dbReference type="Proteomes" id="UP001197114">
    <property type="component" value="Unassembled WGS sequence"/>
</dbReference>
<dbReference type="PANTHER" id="PTHR42770">
    <property type="entry name" value="AMINO ACID TRANSPORTER-RELATED"/>
    <property type="match status" value="1"/>
</dbReference>
<feature type="transmembrane region" description="Helical" evidence="7">
    <location>
        <begin position="283"/>
        <end position="304"/>
    </location>
</feature>
<feature type="transmembrane region" description="Helical" evidence="7">
    <location>
        <begin position="199"/>
        <end position="218"/>
    </location>
</feature>
<evidence type="ECO:0000256" key="5">
    <source>
        <dbReference type="ARBA" id="ARBA00023136"/>
    </source>
</evidence>
<name>A0ABS6YJG5_9ACTN</name>
<feature type="transmembrane region" description="Helical" evidence="7">
    <location>
        <begin position="167"/>
        <end position="187"/>
    </location>
</feature>
<dbReference type="PIRSF" id="PIRSF006060">
    <property type="entry name" value="AA_transporter"/>
    <property type="match status" value="1"/>
</dbReference>
<keyword evidence="3 7" id="KW-0812">Transmembrane</keyword>
<sequence length="440" mass="45167">MTPDGTGSGTLTRPSPTSPVPLQPGIGIGEGTALYVGAVLGGGLLALPALAARVAGPASLIAWTLIVLLCVPVASAFTALGTRYPDGGGIATFVTKAFGSRAATPVGWSFYFTVPVANCCAAFIGGEYVAGALGGGRATAMASAAVILMVAYGSNWYGLRMSGRMQLAMVGLLMLVLLTAVLTALPQTRAEHLEPFAPHGWFAVGGAVTLLFYSFAGWEAVTHLSGEFSDPKRQLPRITAFSVGVVALVYLGLAFACIGVLGPAMNGSAVPLTMLMQRGIGDAAQALTVTVAVLLSFGTVNAFAASGARLGAALGRDGSLPKWFAKGSAAGEVPRRSLAVLAVICALVMLVLSVAPVGVESLMTAASVLFVTVYVAGLAAAVRLLRRMTAAWCGAVIGLIALVGSLAFFRYFLILPVLLVAFAEAFRLFQRRRAIERTTP</sequence>
<evidence type="ECO:0000256" key="3">
    <source>
        <dbReference type="ARBA" id="ARBA00022692"/>
    </source>
</evidence>
<evidence type="ECO:0000256" key="4">
    <source>
        <dbReference type="ARBA" id="ARBA00022989"/>
    </source>
</evidence>
<proteinExistence type="predicted"/>
<dbReference type="Gene3D" id="1.20.1740.10">
    <property type="entry name" value="Amino acid/polyamine transporter I"/>
    <property type="match status" value="1"/>
</dbReference>
<keyword evidence="5 7" id="KW-0472">Membrane</keyword>
<feature type="region of interest" description="Disordered" evidence="6">
    <location>
        <begin position="1"/>
        <end position="22"/>
    </location>
</feature>
<feature type="transmembrane region" description="Helical" evidence="7">
    <location>
        <begin position="238"/>
        <end position="263"/>
    </location>
</feature>
<dbReference type="RefSeq" id="WP_219687257.1">
    <property type="nucleotide sequence ID" value="NZ_WMBF01000018.1"/>
</dbReference>
<comment type="caution">
    <text evidence="8">The sequence shown here is derived from an EMBL/GenBank/DDBJ whole genome shotgun (WGS) entry which is preliminary data.</text>
</comment>
<dbReference type="InterPro" id="IPR050367">
    <property type="entry name" value="APC_superfamily"/>
</dbReference>
<feature type="transmembrane region" description="Helical" evidence="7">
    <location>
        <begin position="136"/>
        <end position="155"/>
    </location>
</feature>
<dbReference type="InterPro" id="IPR002293">
    <property type="entry name" value="AA/rel_permease1"/>
</dbReference>
<evidence type="ECO:0000313" key="8">
    <source>
        <dbReference type="EMBL" id="MBW5420701.1"/>
    </source>
</evidence>
<evidence type="ECO:0000256" key="1">
    <source>
        <dbReference type="ARBA" id="ARBA00004651"/>
    </source>
</evidence>
<evidence type="ECO:0000256" key="7">
    <source>
        <dbReference type="SAM" id="Phobius"/>
    </source>
</evidence>
<feature type="transmembrane region" description="Helical" evidence="7">
    <location>
        <begin position="102"/>
        <end position="124"/>
    </location>
</feature>
<feature type="transmembrane region" description="Helical" evidence="7">
    <location>
        <begin position="362"/>
        <end position="382"/>
    </location>
</feature>
<accession>A0ABS6YJG5</accession>
<feature type="transmembrane region" description="Helical" evidence="7">
    <location>
        <begin position="338"/>
        <end position="356"/>
    </location>
</feature>
<evidence type="ECO:0000256" key="2">
    <source>
        <dbReference type="ARBA" id="ARBA00022475"/>
    </source>
</evidence>
<feature type="transmembrane region" description="Helical" evidence="7">
    <location>
        <begin position="389"/>
        <end position="407"/>
    </location>
</feature>
<keyword evidence="2" id="KW-1003">Cell membrane</keyword>
<evidence type="ECO:0000313" key="9">
    <source>
        <dbReference type="Proteomes" id="UP001197114"/>
    </source>
</evidence>
<keyword evidence="4 7" id="KW-1133">Transmembrane helix</keyword>
<feature type="transmembrane region" description="Helical" evidence="7">
    <location>
        <begin position="33"/>
        <end position="54"/>
    </location>
</feature>
<dbReference type="PANTHER" id="PTHR42770:SF13">
    <property type="entry name" value="L-METHIONINE_BRANCHED-CHAIN AMINO ACID EXPORTER YJEH"/>
    <property type="match status" value="1"/>
</dbReference>
<comment type="subcellular location">
    <subcellularLocation>
        <location evidence="1">Cell membrane</location>
        <topology evidence="1">Multi-pass membrane protein</topology>
    </subcellularLocation>
</comment>
<dbReference type="Pfam" id="PF13520">
    <property type="entry name" value="AA_permease_2"/>
    <property type="match status" value="1"/>
</dbReference>
<gene>
    <name evidence="8" type="ORF">GKQ77_03835</name>
</gene>
<reference evidence="8 9" key="1">
    <citation type="submission" date="2019-11" db="EMBL/GenBank/DDBJ databases">
        <authorList>
            <person name="Ay H."/>
        </authorList>
    </citation>
    <scope>NUCLEOTIDE SEQUENCE [LARGE SCALE GENOMIC DNA]</scope>
    <source>
        <strain evidence="8 9">BG9H</strain>
    </source>
</reference>
<protein>
    <submittedName>
        <fullName evidence="8">Amino acid permease</fullName>
    </submittedName>
</protein>
<dbReference type="EMBL" id="WMBF01000018">
    <property type="protein sequence ID" value="MBW5420701.1"/>
    <property type="molecule type" value="Genomic_DNA"/>
</dbReference>
<evidence type="ECO:0000256" key="6">
    <source>
        <dbReference type="SAM" id="MobiDB-lite"/>
    </source>
</evidence>